<protein>
    <submittedName>
        <fullName evidence="2">Uncharacterized protein</fullName>
    </submittedName>
</protein>
<sequence length="176" mass="20175">CTLKKHAKIHTRETRGGKGRPHSEQSKIQGQKTALLPCMQEHQQIHQQELLHDNQLQQQLSPHSSLSQCVPTSISSAVPQIIQKVTPLLVDDSEETNFIHELKPVTTSIMHIHNQSNILDPQNSTTSMIQQSNRDDEPNRMDHRQTAKNLIEMRNAVPNPIQYNSDNNTFTAYYYY</sequence>
<feature type="compositionally biased region" description="Polar residues" evidence="1">
    <location>
        <begin position="122"/>
        <end position="132"/>
    </location>
</feature>
<feature type="region of interest" description="Disordered" evidence="1">
    <location>
        <begin position="122"/>
        <end position="141"/>
    </location>
</feature>
<evidence type="ECO:0000256" key="1">
    <source>
        <dbReference type="SAM" id="MobiDB-lite"/>
    </source>
</evidence>
<feature type="non-terminal residue" evidence="2">
    <location>
        <position position="1"/>
    </location>
</feature>
<dbReference type="EMBL" id="HACG01016604">
    <property type="protein sequence ID" value="CEK63469.1"/>
    <property type="molecule type" value="Transcribed_RNA"/>
</dbReference>
<organism evidence="2">
    <name type="scientific">Arion vulgaris</name>
    <dbReference type="NCBI Taxonomy" id="1028688"/>
    <lineage>
        <taxon>Eukaryota</taxon>
        <taxon>Metazoa</taxon>
        <taxon>Spiralia</taxon>
        <taxon>Lophotrochozoa</taxon>
        <taxon>Mollusca</taxon>
        <taxon>Gastropoda</taxon>
        <taxon>Heterobranchia</taxon>
        <taxon>Euthyneura</taxon>
        <taxon>Panpulmonata</taxon>
        <taxon>Eupulmonata</taxon>
        <taxon>Stylommatophora</taxon>
        <taxon>Helicina</taxon>
        <taxon>Arionoidea</taxon>
        <taxon>Arionidae</taxon>
        <taxon>Arion</taxon>
    </lineage>
</organism>
<feature type="region of interest" description="Disordered" evidence="1">
    <location>
        <begin position="1"/>
        <end position="29"/>
    </location>
</feature>
<dbReference type="AlphaFoldDB" id="A0A0B6Z4D8"/>
<evidence type="ECO:0000313" key="2">
    <source>
        <dbReference type="EMBL" id="CEK63469.1"/>
    </source>
</evidence>
<accession>A0A0B6Z4D8</accession>
<proteinExistence type="predicted"/>
<feature type="compositionally biased region" description="Basic and acidic residues" evidence="1">
    <location>
        <begin position="10"/>
        <end position="25"/>
    </location>
</feature>
<name>A0A0B6Z4D8_9EUPU</name>
<gene>
    <name evidence="2" type="primary">ORF48407</name>
</gene>
<reference evidence="2" key="1">
    <citation type="submission" date="2014-12" db="EMBL/GenBank/DDBJ databases">
        <title>Insight into the proteome of Arion vulgaris.</title>
        <authorList>
            <person name="Aradska J."/>
            <person name="Bulat T."/>
            <person name="Smidak R."/>
            <person name="Sarate P."/>
            <person name="Gangsoo J."/>
            <person name="Sialana F."/>
            <person name="Bilban M."/>
            <person name="Lubec G."/>
        </authorList>
    </citation>
    <scope>NUCLEOTIDE SEQUENCE</scope>
    <source>
        <tissue evidence="2">Skin</tissue>
    </source>
</reference>